<keyword evidence="5" id="KW-1185">Reference proteome</keyword>
<proteinExistence type="inferred from homology"/>
<dbReference type="GO" id="GO:0016491">
    <property type="term" value="F:oxidoreductase activity"/>
    <property type="evidence" value="ECO:0007669"/>
    <property type="project" value="UniProtKB-KW"/>
</dbReference>
<evidence type="ECO:0000256" key="2">
    <source>
        <dbReference type="ARBA" id="ARBA00023002"/>
    </source>
</evidence>
<comment type="similarity">
    <text evidence="1">Belongs to the short-chain dehydrogenases/reductases (SDR) family.</text>
</comment>
<accession>A0A0S4QIV0</accession>
<evidence type="ECO:0000313" key="4">
    <source>
        <dbReference type="EMBL" id="CUU55166.1"/>
    </source>
</evidence>
<dbReference type="Proteomes" id="UP000198802">
    <property type="component" value="Unassembled WGS sequence"/>
</dbReference>
<dbReference type="InterPro" id="IPR030981">
    <property type="entry name" value="SDR_subfam_2"/>
</dbReference>
<organism evidence="4 5">
    <name type="scientific">Parafrankia irregularis</name>
    <dbReference type="NCBI Taxonomy" id="795642"/>
    <lineage>
        <taxon>Bacteria</taxon>
        <taxon>Bacillati</taxon>
        <taxon>Actinomycetota</taxon>
        <taxon>Actinomycetes</taxon>
        <taxon>Frankiales</taxon>
        <taxon>Frankiaceae</taxon>
        <taxon>Parafrankia</taxon>
    </lineage>
</organism>
<name>A0A0S4QIV0_9ACTN</name>
<gene>
    <name evidence="4" type="ORF">Ga0074812_104247</name>
</gene>
<dbReference type="AlphaFoldDB" id="A0A0S4QIV0"/>
<evidence type="ECO:0000256" key="1">
    <source>
        <dbReference type="ARBA" id="ARBA00006484"/>
    </source>
</evidence>
<evidence type="ECO:0000313" key="5">
    <source>
        <dbReference type="Proteomes" id="UP000198802"/>
    </source>
</evidence>
<protein>
    <submittedName>
        <fullName evidence="4">SDR family mycofactocin-dependent oxidoreductase</fullName>
    </submittedName>
</protein>
<dbReference type="RefSeq" id="WP_207550277.1">
    <property type="nucleotide sequence ID" value="NZ_FAOZ01000004.1"/>
</dbReference>
<dbReference type="Gene3D" id="3.40.50.720">
    <property type="entry name" value="NAD(P)-binding Rossmann-like Domain"/>
    <property type="match status" value="1"/>
</dbReference>
<keyword evidence="2" id="KW-0560">Oxidoreductase</keyword>
<evidence type="ECO:0000256" key="3">
    <source>
        <dbReference type="SAM" id="MobiDB-lite"/>
    </source>
</evidence>
<dbReference type="Pfam" id="PF13561">
    <property type="entry name" value="adh_short_C2"/>
    <property type="match status" value="1"/>
</dbReference>
<reference evidence="5" key="1">
    <citation type="submission" date="2015-11" db="EMBL/GenBank/DDBJ databases">
        <authorList>
            <person name="Varghese N."/>
        </authorList>
    </citation>
    <scope>NUCLEOTIDE SEQUENCE [LARGE SCALE GENOMIC DNA]</scope>
    <source>
        <strain evidence="5">DSM 45899</strain>
    </source>
</reference>
<dbReference type="NCBIfam" id="TIGR04504">
    <property type="entry name" value="SDR_subfam_2"/>
    <property type="match status" value="1"/>
</dbReference>
<dbReference type="PANTHER" id="PTHR24321:SF8">
    <property type="entry name" value="ESTRADIOL 17-BETA-DEHYDROGENASE 8-RELATED"/>
    <property type="match status" value="1"/>
</dbReference>
<dbReference type="CDD" id="cd05233">
    <property type="entry name" value="SDR_c"/>
    <property type="match status" value="1"/>
</dbReference>
<sequence length="287" mass="28723">MSGARPDTGQVDSGPPDTGPPGTGRVALVTGAGRGIGAATVRALCRRGYRIVAVDSGAGDTATDLPGVDYPLASREQLAAVRAEHPDQIHTVLADVRDRAALDAAAATAVERFGRLDAAVAAAAVMVGGQPLWETPAAHVQTLWDVDVLGVWNTAAACVPHMLAGPDPGGCRFTAVASAAGTRGLFHLAGYSMAKHAVIGLVRGLAADLVGTGVTAVAVSPGSTRTSMLAATAALYDLDDVESFASGQLTGRLIDPGEIAETIAFCCSVAGGVLTGSVVSAEGGFRG</sequence>
<dbReference type="PANTHER" id="PTHR24321">
    <property type="entry name" value="DEHYDROGENASES, SHORT CHAIN"/>
    <property type="match status" value="1"/>
</dbReference>
<dbReference type="PRINTS" id="PR00081">
    <property type="entry name" value="GDHRDH"/>
</dbReference>
<dbReference type="EMBL" id="FAOZ01000004">
    <property type="protein sequence ID" value="CUU55166.1"/>
    <property type="molecule type" value="Genomic_DNA"/>
</dbReference>
<dbReference type="InterPro" id="IPR002347">
    <property type="entry name" value="SDR_fam"/>
</dbReference>
<dbReference type="InterPro" id="IPR020904">
    <property type="entry name" value="Sc_DH/Rdtase_CS"/>
</dbReference>
<dbReference type="NCBIfam" id="NF040491">
    <property type="entry name" value="SDR_subfam_4"/>
    <property type="match status" value="1"/>
</dbReference>
<dbReference type="SUPFAM" id="SSF51735">
    <property type="entry name" value="NAD(P)-binding Rossmann-fold domains"/>
    <property type="match status" value="1"/>
</dbReference>
<dbReference type="PROSITE" id="PS00061">
    <property type="entry name" value="ADH_SHORT"/>
    <property type="match status" value="1"/>
</dbReference>
<dbReference type="InterPro" id="IPR036291">
    <property type="entry name" value="NAD(P)-bd_dom_sf"/>
</dbReference>
<feature type="region of interest" description="Disordered" evidence="3">
    <location>
        <begin position="1"/>
        <end position="25"/>
    </location>
</feature>